<name>A0A7K2IL91_9ACTN</name>
<evidence type="ECO:0000313" key="3">
    <source>
        <dbReference type="Proteomes" id="UP000467124"/>
    </source>
</evidence>
<comment type="caution">
    <text evidence="2">The sequence shown here is derived from an EMBL/GenBank/DDBJ whole genome shotgun (WGS) entry which is preliminary data.</text>
</comment>
<protein>
    <submittedName>
        <fullName evidence="2">Uncharacterized protein</fullName>
    </submittedName>
</protein>
<dbReference type="AlphaFoldDB" id="A0A7K2IL91"/>
<dbReference type="Proteomes" id="UP000467124">
    <property type="component" value="Unassembled WGS sequence"/>
</dbReference>
<dbReference type="RefSeq" id="WP_161109934.1">
    <property type="nucleotide sequence ID" value="NZ_JBHXVI010000018.1"/>
</dbReference>
<gene>
    <name evidence="2" type="ORF">GTW20_00280</name>
</gene>
<proteinExistence type="predicted"/>
<feature type="region of interest" description="Disordered" evidence="1">
    <location>
        <begin position="56"/>
        <end position="132"/>
    </location>
</feature>
<evidence type="ECO:0000313" key="2">
    <source>
        <dbReference type="EMBL" id="MYR30738.1"/>
    </source>
</evidence>
<sequence>MARKKPKFRPDIKGIGRILSSPQMEAAMVRNARGLQSRAEALATEHRRTGQYLSSFSISSTTQGGVKGDRAEATLRNSAPHATLVEWGGEHMEAQRIMGRAAGEAGVKKPKRKKASPPEGTQDAPPPEGGEG</sequence>
<reference evidence="2 3" key="1">
    <citation type="journal article" date="2019" name="Nat. Commun.">
        <title>The antimicrobial potential of Streptomyces from insect microbiomes.</title>
        <authorList>
            <person name="Chevrette M.G."/>
            <person name="Carlson C.M."/>
            <person name="Ortega H.E."/>
            <person name="Thomas C."/>
            <person name="Ananiev G.E."/>
            <person name="Barns K.J."/>
            <person name="Book A.J."/>
            <person name="Cagnazzo J."/>
            <person name="Carlos C."/>
            <person name="Flanigan W."/>
            <person name="Grubbs K.J."/>
            <person name="Horn H.A."/>
            <person name="Hoffmann F.M."/>
            <person name="Klassen J.L."/>
            <person name="Knack J.J."/>
            <person name="Lewin G.R."/>
            <person name="McDonald B.R."/>
            <person name="Muller L."/>
            <person name="Melo W.G.P."/>
            <person name="Pinto-Tomas A.A."/>
            <person name="Schmitz A."/>
            <person name="Wendt-Pienkowski E."/>
            <person name="Wildman S."/>
            <person name="Zhao M."/>
            <person name="Zhang F."/>
            <person name="Bugni T.S."/>
            <person name="Andes D.R."/>
            <person name="Pupo M.T."/>
            <person name="Currie C.R."/>
        </authorList>
    </citation>
    <scope>NUCLEOTIDE SEQUENCE [LARGE SCALE GENOMIC DNA]</scope>
    <source>
        <strain evidence="2 3">SID5840</strain>
    </source>
</reference>
<dbReference type="EMBL" id="WWHY01000001">
    <property type="protein sequence ID" value="MYR30738.1"/>
    <property type="molecule type" value="Genomic_DNA"/>
</dbReference>
<organism evidence="2 3">
    <name type="scientific">Nocardiopsis alba</name>
    <dbReference type="NCBI Taxonomy" id="53437"/>
    <lineage>
        <taxon>Bacteria</taxon>
        <taxon>Bacillati</taxon>
        <taxon>Actinomycetota</taxon>
        <taxon>Actinomycetes</taxon>
        <taxon>Streptosporangiales</taxon>
        <taxon>Nocardiopsidaceae</taxon>
        <taxon>Nocardiopsis</taxon>
    </lineage>
</organism>
<accession>A0A7K2IL91</accession>
<evidence type="ECO:0000256" key="1">
    <source>
        <dbReference type="SAM" id="MobiDB-lite"/>
    </source>
</evidence>